<keyword evidence="3" id="KW-1185">Reference proteome</keyword>
<dbReference type="Proteomes" id="UP001632038">
    <property type="component" value="Unassembled WGS sequence"/>
</dbReference>
<dbReference type="AlphaFoldDB" id="A0ABD3C294"/>
<evidence type="ECO:0000313" key="2">
    <source>
        <dbReference type="EMBL" id="KAL3622975.1"/>
    </source>
</evidence>
<name>A0ABD3C294_9LAMI</name>
<evidence type="ECO:0000313" key="3">
    <source>
        <dbReference type="Proteomes" id="UP001632038"/>
    </source>
</evidence>
<sequence>MLHKPDEIQLFPHIARVIKGRRSIAAKLPLVLGTFIYMLARHFHWKAPLVDSYTETAPLVFGLRSVHFKGGTINVHVTEMVGTVRYFGRTGGDLVVPPPPPEYHPPLEGEDVERGSCSRPRAKASRRTIDDVLDKMDDMAKGNVERHGVVLEKFENLEKTLNGDLEEYRDEVLGFRNDVGENVELIEKFFDAVNGYRAEVKSLHEEVKENNKLLFAFLKESGKSGPVPHGSHSSAT</sequence>
<gene>
    <name evidence="2" type="ORF">CASFOL_031791</name>
</gene>
<comment type="caution">
    <text evidence="2">The sequence shown here is derived from an EMBL/GenBank/DDBJ whole genome shotgun (WGS) entry which is preliminary data.</text>
</comment>
<protein>
    <submittedName>
        <fullName evidence="2">Uncharacterized protein</fullName>
    </submittedName>
</protein>
<evidence type="ECO:0000256" key="1">
    <source>
        <dbReference type="SAM" id="MobiDB-lite"/>
    </source>
</evidence>
<accession>A0ABD3C294</accession>
<reference evidence="3" key="1">
    <citation type="journal article" date="2024" name="IScience">
        <title>Strigolactones Initiate the Formation of Haustorium-like Structures in Castilleja.</title>
        <authorList>
            <person name="Buerger M."/>
            <person name="Peterson D."/>
            <person name="Chory J."/>
        </authorList>
    </citation>
    <scope>NUCLEOTIDE SEQUENCE [LARGE SCALE GENOMIC DNA]</scope>
</reference>
<feature type="region of interest" description="Disordered" evidence="1">
    <location>
        <begin position="104"/>
        <end position="123"/>
    </location>
</feature>
<organism evidence="2 3">
    <name type="scientific">Castilleja foliolosa</name>
    <dbReference type="NCBI Taxonomy" id="1961234"/>
    <lineage>
        <taxon>Eukaryota</taxon>
        <taxon>Viridiplantae</taxon>
        <taxon>Streptophyta</taxon>
        <taxon>Embryophyta</taxon>
        <taxon>Tracheophyta</taxon>
        <taxon>Spermatophyta</taxon>
        <taxon>Magnoliopsida</taxon>
        <taxon>eudicotyledons</taxon>
        <taxon>Gunneridae</taxon>
        <taxon>Pentapetalae</taxon>
        <taxon>asterids</taxon>
        <taxon>lamiids</taxon>
        <taxon>Lamiales</taxon>
        <taxon>Orobanchaceae</taxon>
        <taxon>Pedicularideae</taxon>
        <taxon>Castillejinae</taxon>
        <taxon>Castilleja</taxon>
    </lineage>
</organism>
<proteinExistence type="predicted"/>
<dbReference type="EMBL" id="JAVIJP010000054">
    <property type="protein sequence ID" value="KAL3622975.1"/>
    <property type="molecule type" value="Genomic_DNA"/>
</dbReference>